<comment type="caution">
    <text evidence="2">The sequence shown here is derived from an EMBL/GenBank/DDBJ whole genome shotgun (WGS) entry which is preliminary data.</text>
</comment>
<keyword evidence="1" id="KW-0812">Transmembrane</keyword>
<keyword evidence="1" id="KW-1133">Transmembrane helix</keyword>
<feature type="transmembrane region" description="Helical" evidence="1">
    <location>
        <begin position="285"/>
        <end position="309"/>
    </location>
</feature>
<feature type="transmembrane region" description="Helical" evidence="1">
    <location>
        <begin position="72"/>
        <end position="95"/>
    </location>
</feature>
<accession>A0A9D2G8E9</accession>
<name>A0A9D2G8E9_9FIRM</name>
<gene>
    <name evidence="2" type="ORF">H9723_03485</name>
</gene>
<keyword evidence="1" id="KW-0472">Membrane</keyword>
<evidence type="ECO:0000313" key="2">
    <source>
        <dbReference type="EMBL" id="HIZ74295.1"/>
    </source>
</evidence>
<feature type="transmembrane region" description="Helical" evidence="1">
    <location>
        <begin position="35"/>
        <end position="60"/>
    </location>
</feature>
<dbReference type="EMBL" id="DXAY01000084">
    <property type="protein sequence ID" value="HIZ74295.1"/>
    <property type="molecule type" value="Genomic_DNA"/>
</dbReference>
<feature type="transmembrane region" description="Helical" evidence="1">
    <location>
        <begin position="201"/>
        <end position="219"/>
    </location>
</feature>
<evidence type="ECO:0000256" key="1">
    <source>
        <dbReference type="SAM" id="Phobius"/>
    </source>
</evidence>
<dbReference type="AlphaFoldDB" id="A0A9D2G8E9"/>
<reference evidence="2" key="1">
    <citation type="journal article" date="2021" name="PeerJ">
        <title>Extensive microbial diversity within the chicken gut microbiome revealed by metagenomics and culture.</title>
        <authorList>
            <person name="Gilroy R."/>
            <person name="Ravi A."/>
            <person name="Getino M."/>
            <person name="Pursley I."/>
            <person name="Horton D.L."/>
            <person name="Alikhan N.F."/>
            <person name="Baker D."/>
            <person name="Gharbi K."/>
            <person name="Hall N."/>
            <person name="Watson M."/>
            <person name="Adriaenssens E.M."/>
            <person name="Foster-Nyarko E."/>
            <person name="Jarju S."/>
            <person name="Secka A."/>
            <person name="Antonio M."/>
            <person name="Oren A."/>
            <person name="Chaudhuri R.R."/>
            <person name="La Ragione R."/>
            <person name="Hildebrand F."/>
            <person name="Pallen M.J."/>
        </authorList>
    </citation>
    <scope>NUCLEOTIDE SEQUENCE</scope>
    <source>
        <strain evidence="2">CHK196-3914</strain>
    </source>
</reference>
<feature type="transmembrane region" description="Helical" evidence="1">
    <location>
        <begin position="254"/>
        <end position="273"/>
    </location>
</feature>
<feature type="transmembrane region" description="Helical" evidence="1">
    <location>
        <begin position="141"/>
        <end position="161"/>
    </location>
</feature>
<proteinExistence type="predicted"/>
<protein>
    <submittedName>
        <fullName evidence="2">Transporter</fullName>
    </submittedName>
</protein>
<evidence type="ECO:0000313" key="3">
    <source>
        <dbReference type="Proteomes" id="UP000824116"/>
    </source>
</evidence>
<organism evidence="2 3">
    <name type="scientific">Candidatus Mediterraneibacter stercoravium</name>
    <dbReference type="NCBI Taxonomy" id="2838685"/>
    <lineage>
        <taxon>Bacteria</taxon>
        <taxon>Bacillati</taxon>
        <taxon>Bacillota</taxon>
        <taxon>Clostridia</taxon>
        <taxon>Lachnospirales</taxon>
        <taxon>Lachnospiraceae</taxon>
        <taxon>Mediterraneibacter</taxon>
    </lineage>
</organism>
<feature type="transmembrane region" description="Helical" evidence="1">
    <location>
        <begin position="115"/>
        <end position="134"/>
    </location>
</feature>
<dbReference type="Proteomes" id="UP000824116">
    <property type="component" value="Unassembled WGS sequence"/>
</dbReference>
<sequence length="314" mass="34282">MKHFPAGIAVTAVFAAMLFFPKAVFKGASEGLLLWYQIIFPTLFPFLVITNLLLATGGLRIISRVFGQLSRFVFRVSSGGTFAVISGFLCGYPMGAKITADLLKDGRITPQEGKYLLSFCNNTSPIFIINFIVWKTFGKRSLLLPTLSILILVPVLLSFIFRKFYLNGQKYFPEIPAGTVSAGKTFNFSVFDSCMMNSFEAIVKVGGYIILFSVLLTLLQEIPWQRSFISALAPTLEVTNGILLLKNTVSDINICYPAVTGLTAFGGFCSIAQTQCMLSGTDLRIFPYIIGKLAAAAAASLLAVLYLYLSQLTG</sequence>
<reference evidence="2" key="2">
    <citation type="submission" date="2021-04" db="EMBL/GenBank/DDBJ databases">
        <authorList>
            <person name="Gilroy R."/>
        </authorList>
    </citation>
    <scope>NUCLEOTIDE SEQUENCE</scope>
    <source>
        <strain evidence="2">CHK196-3914</strain>
    </source>
</reference>